<protein>
    <submittedName>
        <fullName evidence="2">Uncharacterized protein</fullName>
    </submittedName>
</protein>
<evidence type="ECO:0000256" key="1">
    <source>
        <dbReference type="SAM" id="MobiDB-lite"/>
    </source>
</evidence>
<feature type="region of interest" description="Disordered" evidence="1">
    <location>
        <begin position="1"/>
        <end position="56"/>
    </location>
</feature>
<feature type="compositionally biased region" description="Basic residues" evidence="1">
    <location>
        <begin position="16"/>
        <end position="27"/>
    </location>
</feature>
<feature type="region of interest" description="Disordered" evidence="1">
    <location>
        <begin position="139"/>
        <end position="198"/>
    </location>
</feature>
<dbReference type="EMBL" id="JBBPEH010000013">
    <property type="protein sequence ID" value="KAK7530999.1"/>
    <property type="molecule type" value="Genomic_DNA"/>
</dbReference>
<proteinExistence type="predicted"/>
<feature type="compositionally biased region" description="Polar residues" evidence="1">
    <location>
        <begin position="139"/>
        <end position="150"/>
    </location>
</feature>
<keyword evidence="4" id="KW-1185">Reference proteome</keyword>
<name>A0ABR1L6Z2_9PEZI</name>
<evidence type="ECO:0000313" key="3">
    <source>
        <dbReference type="EMBL" id="KAK7538064.1"/>
    </source>
</evidence>
<dbReference type="Proteomes" id="UP001360953">
    <property type="component" value="Unassembled WGS sequence"/>
</dbReference>
<dbReference type="EMBL" id="JBBPEH010000005">
    <property type="protein sequence ID" value="KAK7538064.1"/>
    <property type="molecule type" value="Genomic_DNA"/>
</dbReference>
<comment type="caution">
    <text evidence="2">The sequence shown here is derived from an EMBL/GenBank/DDBJ whole genome shotgun (WGS) entry which is preliminary data.</text>
</comment>
<feature type="compositionally biased region" description="Basic and acidic residues" evidence="1">
    <location>
        <begin position="1"/>
        <end position="15"/>
    </location>
</feature>
<evidence type="ECO:0000313" key="4">
    <source>
        <dbReference type="Proteomes" id="UP001360953"/>
    </source>
</evidence>
<gene>
    <name evidence="2" type="ORF">J3D65DRAFT_144499</name>
    <name evidence="3" type="ORF">J3D65DRAFT_313358</name>
</gene>
<dbReference type="GeneID" id="92026943"/>
<accession>A0ABR1L6Z2</accession>
<organism evidence="2 4">
    <name type="scientific">Phyllosticta citribraziliensis</name>
    <dbReference type="NCBI Taxonomy" id="989973"/>
    <lineage>
        <taxon>Eukaryota</taxon>
        <taxon>Fungi</taxon>
        <taxon>Dikarya</taxon>
        <taxon>Ascomycota</taxon>
        <taxon>Pezizomycotina</taxon>
        <taxon>Dothideomycetes</taxon>
        <taxon>Dothideomycetes incertae sedis</taxon>
        <taxon>Botryosphaeriales</taxon>
        <taxon>Phyllostictaceae</taxon>
        <taxon>Phyllosticta</taxon>
    </lineage>
</organism>
<dbReference type="RefSeq" id="XP_066651072.1">
    <property type="nucleotide sequence ID" value="XM_066794037.1"/>
</dbReference>
<sequence>MRRGRREQQSFERPQRHLPKAHRRLIIAKRATLGGSPQPHGGVRSAGQRQTRWRRRRERIGMRPTVVEKLHHRHRAPPPPFLKSFPESNHRCQILLQFCAHILPRLGSINCPGREAAEQHPATWDYDEDTNINVKMEDSSNSLLGSSRPASASGIPAADSRFPPETFPSRIPAADSLGHVPSRVSTTGSRNCSAGCTRESRWEAPEVTMRPRPVGRQVKGW</sequence>
<evidence type="ECO:0000313" key="2">
    <source>
        <dbReference type="EMBL" id="KAK7530999.1"/>
    </source>
</evidence>
<reference evidence="2 4" key="1">
    <citation type="submission" date="2024-04" db="EMBL/GenBank/DDBJ databases">
        <title>Phyllosticta paracitricarpa is synonymous to the EU quarantine fungus P. citricarpa based on phylogenomic analyses.</title>
        <authorList>
            <consortium name="Lawrence Berkeley National Laboratory"/>
            <person name="Van ingen-buijs V.A."/>
            <person name="Van westerhoven A.C."/>
            <person name="Haridas S."/>
            <person name="Skiadas P."/>
            <person name="Martin F."/>
            <person name="Groenewald J.Z."/>
            <person name="Crous P.W."/>
            <person name="Seidl M.F."/>
        </authorList>
    </citation>
    <scope>NUCLEOTIDE SEQUENCE [LARGE SCALE GENOMIC DNA]</scope>
    <source>
        <strain evidence="2 4">CPC 17464</strain>
    </source>
</reference>
<feature type="compositionally biased region" description="Polar residues" evidence="1">
    <location>
        <begin position="183"/>
        <end position="194"/>
    </location>
</feature>